<name>A0ACB9NVG0_9MYRT</name>
<organism evidence="1 2">
    <name type="scientific">Melastoma candidum</name>
    <dbReference type="NCBI Taxonomy" id="119954"/>
    <lineage>
        <taxon>Eukaryota</taxon>
        <taxon>Viridiplantae</taxon>
        <taxon>Streptophyta</taxon>
        <taxon>Embryophyta</taxon>
        <taxon>Tracheophyta</taxon>
        <taxon>Spermatophyta</taxon>
        <taxon>Magnoliopsida</taxon>
        <taxon>eudicotyledons</taxon>
        <taxon>Gunneridae</taxon>
        <taxon>Pentapetalae</taxon>
        <taxon>rosids</taxon>
        <taxon>malvids</taxon>
        <taxon>Myrtales</taxon>
        <taxon>Melastomataceae</taxon>
        <taxon>Melastomatoideae</taxon>
        <taxon>Melastomateae</taxon>
        <taxon>Melastoma</taxon>
    </lineage>
</organism>
<reference evidence="2" key="1">
    <citation type="journal article" date="2023" name="Front. Plant Sci.">
        <title>Chromosomal-level genome assembly of Melastoma candidum provides insights into trichome evolution.</title>
        <authorList>
            <person name="Zhong Y."/>
            <person name="Wu W."/>
            <person name="Sun C."/>
            <person name="Zou P."/>
            <person name="Liu Y."/>
            <person name="Dai S."/>
            <person name="Zhou R."/>
        </authorList>
    </citation>
    <scope>NUCLEOTIDE SEQUENCE [LARGE SCALE GENOMIC DNA]</scope>
</reference>
<comment type="caution">
    <text evidence="1">The sequence shown here is derived from an EMBL/GenBank/DDBJ whole genome shotgun (WGS) entry which is preliminary data.</text>
</comment>
<keyword evidence="2" id="KW-1185">Reference proteome</keyword>
<sequence length="99" mass="10238">MAPVPPAGLVSLITATPMLPPAEAPHPVLTDDNVSKPPLPPVSTRPQAPSSPSASSPPPANSKNGQTRVAAQLLLSSAVSFLATLLLLWELVDFPHSVY</sequence>
<gene>
    <name evidence="1" type="ORF">MLD38_024907</name>
</gene>
<protein>
    <submittedName>
        <fullName evidence="1">Uncharacterized protein</fullName>
    </submittedName>
</protein>
<proteinExistence type="predicted"/>
<dbReference type="Proteomes" id="UP001057402">
    <property type="component" value="Chromosome 7"/>
</dbReference>
<evidence type="ECO:0000313" key="2">
    <source>
        <dbReference type="Proteomes" id="UP001057402"/>
    </source>
</evidence>
<evidence type="ECO:0000313" key="1">
    <source>
        <dbReference type="EMBL" id="KAI4340031.1"/>
    </source>
</evidence>
<dbReference type="EMBL" id="CM042886">
    <property type="protein sequence ID" value="KAI4340031.1"/>
    <property type="molecule type" value="Genomic_DNA"/>
</dbReference>
<accession>A0ACB9NVG0</accession>